<sequence length="17" mass="2056">MYSRNSLFPHFGYLNLP</sequence>
<reference evidence="1" key="2">
    <citation type="journal article" date="2015" name="Data Brief">
        <title>Shoot transcriptome of the giant reed, Arundo donax.</title>
        <authorList>
            <person name="Barrero R.A."/>
            <person name="Guerrero F.D."/>
            <person name="Moolhuijzen P."/>
            <person name="Goolsby J.A."/>
            <person name="Tidwell J."/>
            <person name="Bellgard S.E."/>
            <person name="Bellgard M.I."/>
        </authorList>
    </citation>
    <scope>NUCLEOTIDE SEQUENCE</scope>
    <source>
        <tissue evidence="1">Shoot tissue taken approximately 20 cm above the soil surface</tissue>
    </source>
</reference>
<dbReference type="AlphaFoldDB" id="A0A0A9FXT1"/>
<name>A0A0A9FXT1_ARUDO</name>
<accession>A0A0A9FXT1</accession>
<proteinExistence type="predicted"/>
<reference evidence="1" key="1">
    <citation type="submission" date="2014-09" db="EMBL/GenBank/DDBJ databases">
        <authorList>
            <person name="Magalhaes I.L.F."/>
            <person name="Oliveira U."/>
            <person name="Santos F.R."/>
            <person name="Vidigal T.H.D.A."/>
            <person name="Brescovit A.D."/>
            <person name="Santos A.J."/>
        </authorList>
    </citation>
    <scope>NUCLEOTIDE SEQUENCE</scope>
    <source>
        <tissue evidence="1">Shoot tissue taken approximately 20 cm above the soil surface</tissue>
    </source>
</reference>
<protein>
    <submittedName>
        <fullName evidence="1">Uncharacterized protein</fullName>
    </submittedName>
</protein>
<organism evidence="1">
    <name type="scientific">Arundo donax</name>
    <name type="common">Giant reed</name>
    <name type="synonym">Donax arundinaceus</name>
    <dbReference type="NCBI Taxonomy" id="35708"/>
    <lineage>
        <taxon>Eukaryota</taxon>
        <taxon>Viridiplantae</taxon>
        <taxon>Streptophyta</taxon>
        <taxon>Embryophyta</taxon>
        <taxon>Tracheophyta</taxon>
        <taxon>Spermatophyta</taxon>
        <taxon>Magnoliopsida</taxon>
        <taxon>Liliopsida</taxon>
        <taxon>Poales</taxon>
        <taxon>Poaceae</taxon>
        <taxon>PACMAD clade</taxon>
        <taxon>Arundinoideae</taxon>
        <taxon>Arundineae</taxon>
        <taxon>Arundo</taxon>
    </lineage>
</organism>
<dbReference type="EMBL" id="GBRH01180814">
    <property type="protein sequence ID" value="JAE17082.1"/>
    <property type="molecule type" value="Transcribed_RNA"/>
</dbReference>
<evidence type="ECO:0000313" key="1">
    <source>
        <dbReference type="EMBL" id="JAE17082.1"/>
    </source>
</evidence>